<keyword evidence="1" id="KW-0547">Nucleotide-binding</keyword>
<evidence type="ECO:0000256" key="2">
    <source>
        <dbReference type="ARBA" id="ARBA00022840"/>
    </source>
</evidence>
<evidence type="ECO:0000313" key="5">
    <source>
        <dbReference type="EMBL" id="PIQ75517.1"/>
    </source>
</evidence>
<dbReference type="PANTHER" id="PTHR11933">
    <property type="entry name" value="TRNA 5-METHYLAMINOMETHYL-2-THIOURIDYLATE -METHYLTRANSFERASE"/>
    <property type="match status" value="1"/>
</dbReference>
<feature type="domain" description="NFACT protein RNA binding" evidence="4">
    <location>
        <begin position="234"/>
        <end position="302"/>
    </location>
</feature>
<sequence>MDKKKIKALVLLSGGLDSILAAKLLLKQGIEVEAINFRTNFCGPSKARPAAQALGVFLREENIREEFLKVLKKPKYGYGAGMNPCIDCHALMLKKAGEIMKKENSCPESGRRIDFVATGEVLGERPMSQHKKALEIVEKEAGLKGYLLRPLSAKLLEPTIPEKQGLVERDRLLDISGRSRKKQMELAKKFGIKDYPTPAGGCALTQEGFADRVKELMKNKPDFNADDIDLIKFGRHFFIDGTQIILGRNEEENCFLGSLAKDEDILLKLNRVVGPTALIRGKIINKPAIEKAKKLVIRFAPKAKNLDQKTLTFD</sequence>
<dbReference type="PANTHER" id="PTHR11933:SF6">
    <property type="entry name" value="THIL AANH DOMAIN-CONTAINING PROTEIN"/>
    <property type="match status" value="1"/>
</dbReference>
<comment type="caution">
    <text evidence="5">The sequence shown here is derived from an EMBL/GenBank/DDBJ whole genome shotgun (WGS) entry which is preliminary data.</text>
</comment>
<evidence type="ECO:0000259" key="4">
    <source>
        <dbReference type="Pfam" id="PF18297"/>
    </source>
</evidence>
<dbReference type="InterPro" id="IPR020536">
    <property type="entry name" value="ThiI_AANH"/>
</dbReference>
<accession>A0A2H0KTU0</accession>
<feature type="domain" description="Thil AANH" evidence="3">
    <location>
        <begin position="7"/>
        <end position="62"/>
    </location>
</feature>
<dbReference type="GO" id="GO:0005524">
    <property type="term" value="F:ATP binding"/>
    <property type="evidence" value="ECO:0007669"/>
    <property type="project" value="UniProtKB-KW"/>
</dbReference>
<dbReference type="Gene3D" id="3.40.50.620">
    <property type="entry name" value="HUPs"/>
    <property type="match status" value="1"/>
</dbReference>
<keyword evidence="2" id="KW-0067">ATP-binding</keyword>
<dbReference type="EMBL" id="PCVO01000012">
    <property type="protein sequence ID" value="PIQ75517.1"/>
    <property type="molecule type" value="Genomic_DNA"/>
</dbReference>
<gene>
    <name evidence="5" type="ORF">COV84_00845</name>
</gene>
<dbReference type="InterPro" id="IPR014729">
    <property type="entry name" value="Rossmann-like_a/b/a_fold"/>
</dbReference>
<reference evidence="5 6" key="1">
    <citation type="submission" date="2017-09" db="EMBL/GenBank/DDBJ databases">
        <title>Depth-based differentiation of microbial function through sediment-hosted aquifers and enrichment of novel symbionts in the deep terrestrial subsurface.</title>
        <authorList>
            <person name="Probst A.J."/>
            <person name="Ladd B."/>
            <person name="Jarett J.K."/>
            <person name="Geller-Mcgrath D.E."/>
            <person name="Sieber C.M."/>
            <person name="Emerson J.B."/>
            <person name="Anantharaman K."/>
            <person name="Thomas B.C."/>
            <person name="Malmstrom R."/>
            <person name="Stieglmeier M."/>
            <person name="Klingl A."/>
            <person name="Woyke T."/>
            <person name="Ryan C.M."/>
            <person name="Banfield J.F."/>
        </authorList>
    </citation>
    <scope>NUCLEOTIDE SEQUENCE [LARGE SCALE GENOMIC DNA]</scope>
    <source>
        <strain evidence="5">CG11_big_fil_rev_8_21_14_0_20_40_15</strain>
    </source>
</reference>
<dbReference type="Pfam" id="PF18297">
    <property type="entry name" value="NFACT-R_2"/>
    <property type="match status" value="1"/>
</dbReference>
<dbReference type="Pfam" id="PF02568">
    <property type="entry name" value="ThiI"/>
    <property type="match status" value="1"/>
</dbReference>
<protein>
    <submittedName>
        <fullName evidence="5">tRNA 4-thiouridine(8) synthase ThiI</fullName>
    </submittedName>
</protein>
<organism evidence="5 6">
    <name type="scientific">Candidatus Portnoybacteria bacterium CG11_big_fil_rev_8_21_14_0_20_40_15</name>
    <dbReference type="NCBI Taxonomy" id="1974817"/>
    <lineage>
        <taxon>Bacteria</taxon>
        <taxon>Candidatus Portnoyibacteriota</taxon>
    </lineage>
</organism>
<dbReference type="GO" id="GO:0004810">
    <property type="term" value="F:CCA tRNA nucleotidyltransferase activity"/>
    <property type="evidence" value="ECO:0007669"/>
    <property type="project" value="InterPro"/>
</dbReference>
<evidence type="ECO:0000313" key="6">
    <source>
        <dbReference type="Proteomes" id="UP000229317"/>
    </source>
</evidence>
<dbReference type="AlphaFoldDB" id="A0A2H0KTU0"/>
<evidence type="ECO:0000259" key="3">
    <source>
        <dbReference type="Pfam" id="PF02568"/>
    </source>
</evidence>
<evidence type="ECO:0000256" key="1">
    <source>
        <dbReference type="ARBA" id="ARBA00022741"/>
    </source>
</evidence>
<name>A0A2H0KTU0_9BACT</name>
<dbReference type="Proteomes" id="UP000229317">
    <property type="component" value="Unassembled WGS sequence"/>
</dbReference>
<proteinExistence type="predicted"/>
<dbReference type="SUPFAM" id="SSF52402">
    <property type="entry name" value="Adenine nucleotide alpha hydrolases-like"/>
    <property type="match status" value="1"/>
</dbReference>
<dbReference type="InterPro" id="IPR059101">
    <property type="entry name" value="NFACT-R_2"/>
</dbReference>